<dbReference type="Gene3D" id="3.30.160.60">
    <property type="entry name" value="Classic Zinc Finger"/>
    <property type="match status" value="2"/>
</dbReference>
<dbReference type="GeneID" id="54409527"/>
<dbReference type="GO" id="GO:0008270">
    <property type="term" value="F:zinc ion binding"/>
    <property type="evidence" value="ECO:0007669"/>
    <property type="project" value="UniProtKB-KW"/>
</dbReference>
<keyword evidence="1" id="KW-0862">Zinc</keyword>
<dbReference type="PROSITE" id="PS50157">
    <property type="entry name" value="ZINC_FINGER_C2H2_2"/>
    <property type="match status" value="2"/>
</dbReference>
<feature type="domain" description="C2H2-type" evidence="3">
    <location>
        <begin position="279"/>
        <end position="317"/>
    </location>
</feature>
<dbReference type="InterPro" id="IPR013087">
    <property type="entry name" value="Znf_C2H2_type"/>
</dbReference>
<keyword evidence="1" id="KW-0479">Metal-binding</keyword>
<dbReference type="InterPro" id="IPR036236">
    <property type="entry name" value="Znf_C2H2_sf"/>
</dbReference>
<dbReference type="Proteomes" id="UP000799771">
    <property type="component" value="Unassembled WGS sequence"/>
</dbReference>
<protein>
    <recommendedName>
        <fullName evidence="3">C2H2-type domain-containing protein</fullName>
    </recommendedName>
</protein>
<proteinExistence type="predicted"/>
<organism evidence="4 5">
    <name type="scientific">Dothidotthia symphoricarpi CBS 119687</name>
    <dbReference type="NCBI Taxonomy" id="1392245"/>
    <lineage>
        <taxon>Eukaryota</taxon>
        <taxon>Fungi</taxon>
        <taxon>Dikarya</taxon>
        <taxon>Ascomycota</taxon>
        <taxon>Pezizomycotina</taxon>
        <taxon>Dothideomycetes</taxon>
        <taxon>Pleosporomycetidae</taxon>
        <taxon>Pleosporales</taxon>
        <taxon>Dothidotthiaceae</taxon>
        <taxon>Dothidotthia</taxon>
    </lineage>
</organism>
<feature type="domain" description="C2H2-type" evidence="3">
    <location>
        <begin position="318"/>
        <end position="342"/>
    </location>
</feature>
<feature type="region of interest" description="Disordered" evidence="2">
    <location>
        <begin position="205"/>
        <end position="256"/>
    </location>
</feature>
<feature type="compositionally biased region" description="Acidic residues" evidence="2">
    <location>
        <begin position="222"/>
        <end position="235"/>
    </location>
</feature>
<reference evidence="4" key="1">
    <citation type="journal article" date="2020" name="Stud. Mycol.">
        <title>101 Dothideomycetes genomes: a test case for predicting lifestyles and emergence of pathogens.</title>
        <authorList>
            <person name="Haridas S."/>
            <person name="Albert R."/>
            <person name="Binder M."/>
            <person name="Bloem J."/>
            <person name="Labutti K."/>
            <person name="Salamov A."/>
            <person name="Andreopoulos B."/>
            <person name="Baker S."/>
            <person name="Barry K."/>
            <person name="Bills G."/>
            <person name="Bluhm B."/>
            <person name="Cannon C."/>
            <person name="Castanera R."/>
            <person name="Culley D."/>
            <person name="Daum C."/>
            <person name="Ezra D."/>
            <person name="Gonzalez J."/>
            <person name="Henrissat B."/>
            <person name="Kuo A."/>
            <person name="Liang C."/>
            <person name="Lipzen A."/>
            <person name="Lutzoni F."/>
            <person name="Magnuson J."/>
            <person name="Mondo S."/>
            <person name="Nolan M."/>
            <person name="Ohm R."/>
            <person name="Pangilinan J."/>
            <person name="Park H.-J."/>
            <person name="Ramirez L."/>
            <person name="Alfaro M."/>
            <person name="Sun H."/>
            <person name="Tritt A."/>
            <person name="Yoshinaga Y."/>
            <person name="Zwiers L.-H."/>
            <person name="Turgeon B."/>
            <person name="Goodwin S."/>
            <person name="Spatafora J."/>
            <person name="Crous P."/>
            <person name="Grigoriev I."/>
        </authorList>
    </citation>
    <scope>NUCLEOTIDE SEQUENCE</scope>
    <source>
        <strain evidence="4">CBS 119687</strain>
    </source>
</reference>
<dbReference type="PROSITE" id="PS00028">
    <property type="entry name" value="ZINC_FINGER_C2H2_1"/>
    <property type="match status" value="1"/>
</dbReference>
<feature type="compositionally biased region" description="Low complexity" evidence="2">
    <location>
        <begin position="246"/>
        <end position="256"/>
    </location>
</feature>
<dbReference type="AlphaFoldDB" id="A0A6A6A0U0"/>
<dbReference type="RefSeq" id="XP_033519157.1">
    <property type="nucleotide sequence ID" value="XM_033669095.1"/>
</dbReference>
<evidence type="ECO:0000256" key="2">
    <source>
        <dbReference type="SAM" id="MobiDB-lite"/>
    </source>
</evidence>
<keyword evidence="1" id="KW-0863">Zinc-finger</keyword>
<evidence type="ECO:0000313" key="4">
    <source>
        <dbReference type="EMBL" id="KAF2124764.1"/>
    </source>
</evidence>
<name>A0A6A6A0U0_9PLEO</name>
<evidence type="ECO:0000256" key="1">
    <source>
        <dbReference type="PROSITE-ProRule" id="PRU00042"/>
    </source>
</evidence>
<accession>A0A6A6A0U0</accession>
<keyword evidence="5" id="KW-1185">Reference proteome</keyword>
<dbReference type="OrthoDB" id="10018191at2759"/>
<gene>
    <name evidence="4" type="ORF">P153DRAFT_370678</name>
</gene>
<dbReference type="SUPFAM" id="SSF57667">
    <property type="entry name" value="beta-beta-alpha zinc fingers"/>
    <property type="match status" value="1"/>
</dbReference>
<sequence length="393" mass="44603">MMEQRRLAPYTSSPPYQGMMEMSLSHESHHCDAHTSATPESCQGSFDEHTNFHSIPHGYAELPASREPEHSFEPWLMEIHPSASPVSTVHSSMSLPEATSTPYADTPLPLYHLLEQPLPHRPNSSTSHPTWMSSTEAAWQCYYAESDVWTTQQLPSPAWSGDSYGLPLPSMCNYFPPINDASLTAFSNPVHGQPYVESEAFHIPLPPTFEDAESPDVSTDTSDSESDVSEYEDGAAIDGRRKDSASSKQRSSRPRSPLVKVVKWDVHVDTYNQPEVRHYICPFSKDADINGRKCEQKFVRPEHLRRHVKTVHGNQKDYFCKVPNCTRAFSRGDNLRDHYWTHLARGGRAGKNDKMTLPELKAILGPKEKKLIRRLKHRLHVQKLKQWPPKSKL</sequence>
<dbReference type="Pfam" id="PF00096">
    <property type="entry name" value="zf-C2H2"/>
    <property type="match status" value="1"/>
</dbReference>
<evidence type="ECO:0000259" key="3">
    <source>
        <dbReference type="PROSITE" id="PS50157"/>
    </source>
</evidence>
<evidence type="ECO:0000313" key="5">
    <source>
        <dbReference type="Proteomes" id="UP000799771"/>
    </source>
</evidence>
<dbReference type="EMBL" id="ML977518">
    <property type="protein sequence ID" value="KAF2124764.1"/>
    <property type="molecule type" value="Genomic_DNA"/>
</dbReference>